<feature type="compositionally biased region" description="Polar residues" evidence="1">
    <location>
        <begin position="317"/>
        <end position="339"/>
    </location>
</feature>
<dbReference type="AlphaFoldDB" id="A0A8B8C0Y7"/>
<accession>A0A8B8C0Y7</accession>
<feature type="region of interest" description="Disordered" evidence="1">
    <location>
        <begin position="73"/>
        <end position="138"/>
    </location>
</feature>
<dbReference type="Proteomes" id="UP000694844">
    <property type="component" value="Chromosome 9"/>
</dbReference>
<proteinExistence type="predicted"/>
<evidence type="ECO:0000313" key="4">
    <source>
        <dbReference type="RefSeq" id="XP_022309318.1"/>
    </source>
</evidence>
<protein>
    <submittedName>
        <fullName evidence="4">Probable serine/threonine-protein kinase tsuA</fullName>
    </submittedName>
</protein>
<sequence>MDLFRIFVFCFFACVSFANANHRHGQTFSTNSRIMRNVGRRLRIPSSTSSRMDSGFSPRLRQSSAPLQRIRVHPTSRTSSQFFRTRSGSLRLRTSPSSRSSNVRFGRVVNHESQSRPIHTATSHVPRRVATSSNTQSSRMVSIPKSLLLSLLQKARRLGRNSNVRKIEQAAPPQPVTQPTVHLTLQGNGLVNSISNTIGSQLQNLLKWNRVQNVLDTTAQQRLPSIPSSLAFNPLIEEPFGNDPQYLILPSMSPPVLFATQPAPKYKPTQFDLELQAHILDELGFEHLIKDTSDASDVKQETKAEKKAPEKKKTKIVINTKSQNNPKSNVQNAQSQPHTNNNNNNSQKNNQNNNNQGLQHVVAQPVSTTMEPIRIVLNNFQQTMNVNRPTTQVPGPISVNHNQKLIITPSGNYTIQQIPLSNSGFQIA</sequence>
<feature type="chain" id="PRO_5034358739" evidence="2">
    <location>
        <begin position="21"/>
        <end position="428"/>
    </location>
</feature>
<keyword evidence="4" id="KW-0418">Kinase</keyword>
<evidence type="ECO:0000256" key="1">
    <source>
        <dbReference type="SAM" id="MobiDB-lite"/>
    </source>
</evidence>
<dbReference type="OrthoDB" id="10569568at2759"/>
<feature type="signal peptide" evidence="2">
    <location>
        <begin position="1"/>
        <end position="20"/>
    </location>
</feature>
<feature type="region of interest" description="Disordered" evidence="1">
    <location>
        <begin position="44"/>
        <end position="63"/>
    </location>
</feature>
<name>A0A8B8C0Y7_CRAVI</name>
<organism evidence="3 4">
    <name type="scientific">Crassostrea virginica</name>
    <name type="common">Eastern oyster</name>
    <dbReference type="NCBI Taxonomy" id="6565"/>
    <lineage>
        <taxon>Eukaryota</taxon>
        <taxon>Metazoa</taxon>
        <taxon>Spiralia</taxon>
        <taxon>Lophotrochozoa</taxon>
        <taxon>Mollusca</taxon>
        <taxon>Bivalvia</taxon>
        <taxon>Autobranchia</taxon>
        <taxon>Pteriomorphia</taxon>
        <taxon>Ostreida</taxon>
        <taxon>Ostreoidea</taxon>
        <taxon>Ostreidae</taxon>
        <taxon>Crassostrea</taxon>
    </lineage>
</organism>
<gene>
    <name evidence="4" type="primary">LOC111115041</name>
</gene>
<evidence type="ECO:0000313" key="3">
    <source>
        <dbReference type="Proteomes" id="UP000694844"/>
    </source>
</evidence>
<keyword evidence="4" id="KW-0808">Transferase</keyword>
<dbReference type="GO" id="GO:0016301">
    <property type="term" value="F:kinase activity"/>
    <property type="evidence" value="ECO:0007669"/>
    <property type="project" value="UniProtKB-KW"/>
</dbReference>
<dbReference type="GeneID" id="111115041"/>
<feature type="compositionally biased region" description="Low complexity" evidence="1">
    <location>
        <begin position="75"/>
        <end position="101"/>
    </location>
</feature>
<reference evidence="4" key="1">
    <citation type="submission" date="2025-08" db="UniProtKB">
        <authorList>
            <consortium name="RefSeq"/>
        </authorList>
    </citation>
    <scope>IDENTIFICATION</scope>
    <source>
        <tissue evidence="4">Whole sample</tissue>
    </source>
</reference>
<keyword evidence="3" id="KW-1185">Reference proteome</keyword>
<dbReference type="KEGG" id="cvn:111115041"/>
<feature type="compositionally biased region" description="Low complexity" evidence="1">
    <location>
        <begin position="340"/>
        <end position="355"/>
    </location>
</feature>
<dbReference type="RefSeq" id="XP_022309318.1">
    <property type="nucleotide sequence ID" value="XM_022453610.1"/>
</dbReference>
<feature type="region of interest" description="Disordered" evidence="1">
    <location>
        <begin position="294"/>
        <end position="355"/>
    </location>
</feature>
<feature type="compositionally biased region" description="Basic and acidic residues" evidence="1">
    <location>
        <begin position="294"/>
        <end position="308"/>
    </location>
</feature>
<evidence type="ECO:0000256" key="2">
    <source>
        <dbReference type="SAM" id="SignalP"/>
    </source>
</evidence>
<keyword evidence="2" id="KW-0732">Signal</keyword>